<protein>
    <submittedName>
        <fullName evidence="1">Uncharacterized protein</fullName>
    </submittedName>
</protein>
<gene>
    <name evidence="1" type="ORF">BDN72DRAFT_906290</name>
</gene>
<evidence type="ECO:0000313" key="1">
    <source>
        <dbReference type="EMBL" id="TFK58932.1"/>
    </source>
</evidence>
<proteinExistence type="predicted"/>
<accession>A0ACD3A007</accession>
<reference evidence="1 2" key="1">
    <citation type="journal article" date="2019" name="Nat. Ecol. Evol.">
        <title>Megaphylogeny resolves global patterns of mushroom evolution.</title>
        <authorList>
            <person name="Varga T."/>
            <person name="Krizsan K."/>
            <person name="Foldi C."/>
            <person name="Dima B."/>
            <person name="Sanchez-Garcia M."/>
            <person name="Sanchez-Ramirez S."/>
            <person name="Szollosi G.J."/>
            <person name="Szarkandi J.G."/>
            <person name="Papp V."/>
            <person name="Albert L."/>
            <person name="Andreopoulos W."/>
            <person name="Angelini C."/>
            <person name="Antonin V."/>
            <person name="Barry K.W."/>
            <person name="Bougher N.L."/>
            <person name="Buchanan P."/>
            <person name="Buyck B."/>
            <person name="Bense V."/>
            <person name="Catcheside P."/>
            <person name="Chovatia M."/>
            <person name="Cooper J."/>
            <person name="Damon W."/>
            <person name="Desjardin D."/>
            <person name="Finy P."/>
            <person name="Geml J."/>
            <person name="Haridas S."/>
            <person name="Hughes K."/>
            <person name="Justo A."/>
            <person name="Karasinski D."/>
            <person name="Kautmanova I."/>
            <person name="Kiss B."/>
            <person name="Kocsube S."/>
            <person name="Kotiranta H."/>
            <person name="LaButti K.M."/>
            <person name="Lechner B.E."/>
            <person name="Liimatainen K."/>
            <person name="Lipzen A."/>
            <person name="Lukacs Z."/>
            <person name="Mihaltcheva S."/>
            <person name="Morgado L.N."/>
            <person name="Niskanen T."/>
            <person name="Noordeloos M.E."/>
            <person name="Ohm R.A."/>
            <person name="Ortiz-Santana B."/>
            <person name="Ovrebo C."/>
            <person name="Racz N."/>
            <person name="Riley R."/>
            <person name="Savchenko A."/>
            <person name="Shiryaev A."/>
            <person name="Soop K."/>
            <person name="Spirin V."/>
            <person name="Szebenyi C."/>
            <person name="Tomsovsky M."/>
            <person name="Tulloss R.E."/>
            <person name="Uehling J."/>
            <person name="Grigoriev I.V."/>
            <person name="Vagvolgyi C."/>
            <person name="Papp T."/>
            <person name="Martin F.M."/>
            <person name="Miettinen O."/>
            <person name="Hibbett D.S."/>
            <person name="Nagy L.G."/>
        </authorList>
    </citation>
    <scope>NUCLEOTIDE SEQUENCE [LARGE SCALE GENOMIC DNA]</scope>
    <source>
        <strain evidence="1 2">NL-1719</strain>
    </source>
</reference>
<keyword evidence="2" id="KW-1185">Reference proteome</keyword>
<dbReference type="EMBL" id="ML209138">
    <property type="protein sequence ID" value="TFK58932.1"/>
    <property type="molecule type" value="Genomic_DNA"/>
</dbReference>
<sequence>MPEMPVSVQEELHRFHTHLKAMEENISVLQKDVTSSVQHLLECQAVLAGLGSKIKLLCLRVDEAVLGHGALEVCAAQLEKNGKLDIMRSNLLKHVTKDIPAQTPLTGSTANQVTPEGQRKRPRQHDEANASKRSKQPSELTAGTGGFHLGG</sequence>
<organism evidence="1 2">
    <name type="scientific">Pluteus cervinus</name>
    <dbReference type="NCBI Taxonomy" id="181527"/>
    <lineage>
        <taxon>Eukaryota</taxon>
        <taxon>Fungi</taxon>
        <taxon>Dikarya</taxon>
        <taxon>Basidiomycota</taxon>
        <taxon>Agaricomycotina</taxon>
        <taxon>Agaricomycetes</taxon>
        <taxon>Agaricomycetidae</taxon>
        <taxon>Agaricales</taxon>
        <taxon>Pluteineae</taxon>
        <taxon>Pluteaceae</taxon>
        <taxon>Pluteus</taxon>
    </lineage>
</organism>
<name>A0ACD3A007_9AGAR</name>
<evidence type="ECO:0000313" key="2">
    <source>
        <dbReference type="Proteomes" id="UP000308600"/>
    </source>
</evidence>
<dbReference type="Proteomes" id="UP000308600">
    <property type="component" value="Unassembled WGS sequence"/>
</dbReference>